<protein>
    <submittedName>
        <fullName evidence="2">Uncharacterized protein</fullName>
    </submittedName>
</protein>
<evidence type="ECO:0000313" key="3">
    <source>
        <dbReference type="Proteomes" id="UP000317378"/>
    </source>
</evidence>
<feature type="compositionally biased region" description="Low complexity" evidence="1">
    <location>
        <begin position="24"/>
        <end position="47"/>
    </location>
</feature>
<feature type="compositionally biased region" description="Pro residues" evidence="1">
    <location>
        <begin position="48"/>
        <end position="61"/>
    </location>
</feature>
<organism evidence="2 3">
    <name type="scientific">Streptomyces sporangiiformans</name>
    <dbReference type="NCBI Taxonomy" id="2315329"/>
    <lineage>
        <taxon>Bacteria</taxon>
        <taxon>Bacillati</taxon>
        <taxon>Actinomycetota</taxon>
        <taxon>Actinomycetes</taxon>
        <taxon>Kitasatosporales</taxon>
        <taxon>Streptomycetaceae</taxon>
        <taxon>Streptomyces</taxon>
    </lineage>
</organism>
<dbReference type="OrthoDB" id="4290745at2"/>
<feature type="region of interest" description="Disordered" evidence="1">
    <location>
        <begin position="1"/>
        <end position="70"/>
    </location>
</feature>
<reference evidence="2 3" key="1">
    <citation type="submission" date="2019-06" db="EMBL/GenBank/DDBJ databases">
        <title>Streptomyces sporangiiformans sp. nov., a novel actinomycete isolated from soil in Mount Song.</title>
        <authorList>
            <person name="Han L."/>
        </authorList>
    </citation>
    <scope>NUCLEOTIDE SEQUENCE [LARGE SCALE GENOMIC DNA]</scope>
    <source>
        <strain evidence="2 3">NEAU-SSA 1</strain>
    </source>
</reference>
<accession>A0A505DKQ0</accession>
<keyword evidence="3" id="KW-1185">Reference proteome</keyword>
<evidence type="ECO:0000313" key="2">
    <source>
        <dbReference type="EMBL" id="TPQ19629.1"/>
    </source>
</evidence>
<sequence length="153" mass="16492">MDMQQPGPGSQPPQGFGPPPPSYAPQNPYAQQTPQHAPQNPYAQQAAPYPPAPTPPQPPAQGPDFVAADRHNAVVVDAEGVSFENHGMNAEFPWPVIRSVHYKPGATGRGLMVAVVHVDGSVYECGVDAKRRERLQEWFGQLASVLGYYRPAG</sequence>
<proteinExistence type="predicted"/>
<comment type="caution">
    <text evidence="2">The sequence shown here is derived from an EMBL/GenBank/DDBJ whole genome shotgun (WGS) entry which is preliminary data.</text>
</comment>
<evidence type="ECO:0000256" key="1">
    <source>
        <dbReference type="SAM" id="MobiDB-lite"/>
    </source>
</evidence>
<name>A0A505DKQ0_9ACTN</name>
<dbReference type="EMBL" id="VCHX02000155">
    <property type="protein sequence ID" value="TPQ19629.1"/>
    <property type="molecule type" value="Genomic_DNA"/>
</dbReference>
<dbReference type="Proteomes" id="UP000317378">
    <property type="component" value="Unassembled WGS sequence"/>
</dbReference>
<feature type="compositionally biased region" description="Pro residues" evidence="1">
    <location>
        <begin position="9"/>
        <end position="23"/>
    </location>
</feature>
<dbReference type="AlphaFoldDB" id="A0A505DKQ0"/>
<gene>
    <name evidence="2" type="ORF">FGD71_024705</name>
</gene>